<dbReference type="PIRSF" id="PIRSF031551">
    <property type="entry name" value="DUF1706"/>
    <property type="match status" value="1"/>
</dbReference>
<dbReference type="Pfam" id="PF08020">
    <property type="entry name" value="DUF1706"/>
    <property type="match status" value="1"/>
</dbReference>
<dbReference type="EMBL" id="JNFF01000069">
    <property type="protein sequence ID" value="KEQ29616.1"/>
    <property type="molecule type" value="Genomic_DNA"/>
</dbReference>
<dbReference type="eggNOG" id="COG4283">
    <property type="taxonomic scope" value="Bacteria"/>
</dbReference>
<dbReference type="Proteomes" id="UP000028007">
    <property type="component" value="Unassembled WGS sequence"/>
</dbReference>
<name>A0A081PFZ3_9SPHI</name>
<dbReference type="OrthoDB" id="9786621at2"/>
<dbReference type="PANTHER" id="PTHR40658:SF3">
    <property type="entry name" value="CLBS_DFSB FAMILY FOUR-HELIX BUNDLE PROTEIN"/>
    <property type="match status" value="1"/>
</dbReference>
<evidence type="ECO:0008006" key="3">
    <source>
        <dbReference type="Google" id="ProtNLM"/>
    </source>
</evidence>
<proteinExistence type="predicted"/>
<evidence type="ECO:0000313" key="1">
    <source>
        <dbReference type="EMBL" id="KEQ29616.1"/>
    </source>
</evidence>
<dbReference type="AlphaFoldDB" id="A0A081PFZ3"/>
<dbReference type="RefSeq" id="WP_037441719.1">
    <property type="nucleotide sequence ID" value="NZ_JNFF01000069.1"/>
</dbReference>
<sequence>MAVPTTKAALLAEIHQSFTLLQKELSTVPPGKMLEKSMDGHAKGTLISINNLIAYLIGWGELVLKWHSMRQKGQVVDFPETGYKWNELGRLAGKFYKDYEDLDYPQLIQRLASTVSLLETLISRHTDQELYGEGWYGKWTMGRMIQFNSSSPYKNARGRLRKWKKQQAESGNLEVGSL</sequence>
<evidence type="ECO:0000313" key="2">
    <source>
        <dbReference type="Proteomes" id="UP000028007"/>
    </source>
</evidence>
<dbReference type="PANTHER" id="PTHR40658">
    <property type="match status" value="1"/>
</dbReference>
<gene>
    <name evidence="1" type="ORF">N180_17405</name>
</gene>
<organism evidence="1 2">
    <name type="scientific">Pedobacter antarcticus 4BY</name>
    <dbReference type="NCBI Taxonomy" id="1358423"/>
    <lineage>
        <taxon>Bacteria</taxon>
        <taxon>Pseudomonadati</taxon>
        <taxon>Bacteroidota</taxon>
        <taxon>Sphingobacteriia</taxon>
        <taxon>Sphingobacteriales</taxon>
        <taxon>Sphingobacteriaceae</taxon>
        <taxon>Pedobacter</taxon>
    </lineage>
</organism>
<dbReference type="Gene3D" id="1.20.120.450">
    <property type="entry name" value="dinb family like domain"/>
    <property type="match status" value="1"/>
</dbReference>
<protein>
    <recommendedName>
        <fullName evidence="3">ClbS/DfsB family four-helix bundle protein</fullName>
    </recommendedName>
</protein>
<dbReference type="InterPro" id="IPR012550">
    <property type="entry name" value="DUF1706"/>
</dbReference>
<accession>A0A081PFZ3</accession>
<reference evidence="1 2" key="1">
    <citation type="journal article" date="1992" name="Int. J. Syst. Bacteriol.">
        <title>Sphingobacterium antarcticus sp. nov. a Psychrotrophic Bacterium from the Soils of Schirmacher Oasis, Antarctica.</title>
        <authorList>
            <person name="Shivaji S."/>
            <person name="Ray M.K."/>
            <person name="Rao N.S."/>
            <person name="Saiserr L."/>
            <person name="Jagannadham M.V."/>
            <person name="Kumar G.S."/>
            <person name="Reddy G."/>
            <person name="Bhargava P.M."/>
        </authorList>
    </citation>
    <scope>NUCLEOTIDE SEQUENCE [LARGE SCALE GENOMIC DNA]</scope>
    <source>
        <strain evidence="1 2">4BY</strain>
    </source>
</reference>
<comment type="caution">
    <text evidence="1">The sequence shown here is derived from an EMBL/GenBank/DDBJ whole genome shotgun (WGS) entry which is preliminary data.</text>
</comment>
<keyword evidence="2" id="KW-1185">Reference proteome</keyword>
<dbReference type="InterPro" id="IPR034660">
    <property type="entry name" value="DinB/YfiT-like"/>
</dbReference>